<evidence type="ECO:0000313" key="2">
    <source>
        <dbReference type="Proteomes" id="UP001157006"/>
    </source>
</evidence>
<reference evidence="1 2" key="1">
    <citation type="submission" date="2023-01" db="EMBL/GenBank/DDBJ databases">
        <authorList>
            <person name="Kreplak J."/>
        </authorList>
    </citation>
    <scope>NUCLEOTIDE SEQUENCE [LARGE SCALE GENOMIC DNA]</scope>
</reference>
<protein>
    <submittedName>
        <fullName evidence="1">Uncharacterized protein</fullName>
    </submittedName>
</protein>
<organism evidence="1 2">
    <name type="scientific">Vicia faba</name>
    <name type="common">Broad bean</name>
    <name type="synonym">Faba vulgaris</name>
    <dbReference type="NCBI Taxonomy" id="3906"/>
    <lineage>
        <taxon>Eukaryota</taxon>
        <taxon>Viridiplantae</taxon>
        <taxon>Streptophyta</taxon>
        <taxon>Embryophyta</taxon>
        <taxon>Tracheophyta</taxon>
        <taxon>Spermatophyta</taxon>
        <taxon>Magnoliopsida</taxon>
        <taxon>eudicotyledons</taxon>
        <taxon>Gunneridae</taxon>
        <taxon>Pentapetalae</taxon>
        <taxon>rosids</taxon>
        <taxon>fabids</taxon>
        <taxon>Fabales</taxon>
        <taxon>Fabaceae</taxon>
        <taxon>Papilionoideae</taxon>
        <taxon>50 kb inversion clade</taxon>
        <taxon>NPAAA clade</taxon>
        <taxon>Hologalegina</taxon>
        <taxon>IRL clade</taxon>
        <taxon>Fabeae</taxon>
        <taxon>Vicia</taxon>
    </lineage>
</organism>
<proteinExistence type="predicted"/>
<sequence>MRYYKDFYGDYYYLEESGRNVYDDKELTKDPSNEPTRSSYGFLSANLKSYLDELVKMILADNQVEIKAEIRASEARVTCQVESIRITVDYLGRTSVILDIGPSDIDTNTTVPVPDVTIVVPPSDDATDIA</sequence>
<evidence type="ECO:0000313" key="1">
    <source>
        <dbReference type="EMBL" id="CAI8606178.1"/>
    </source>
</evidence>
<keyword evidence="2" id="KW-1185">Reference proteome</keyword>
<dbReference type="AlphaFoldDB" id="A0AAV1AAR6"/>
<dbReference type="Proteomes" id="UP001157006">
    <property type="component" value="Chromosome 3"/>
</dbReference>
<name>A0AAV1AAR6_VICFA</name>
<gene>
    <name evidence="1" type="ORF">VFH_III217840</name>
</gene>
<accession>A0AAV1AAR6</accession>
<dbReference type="EMBL" id="OX451738">
    <property type="protein sequence ID" value="CAI8606178.1"/>
    <property type="molecule type" value="Genomic_DNA"/>
</dbReference>